<dbReference type="SUPFAM" id="SSF55073">
    <property type="entry name" value="Nucleotide cyclase"/>
    <property type="match status" value="1"/>
</dbReference>
<dbReference type="SMART" id="SM00267">
    <property type="entry name" value="GGDEF"/>
    <property type="match status" value="1"/>
</dbReference>
<dbReference type="SMART" id="SM00086">
    <property type="entry name" value="PAC"/>
    <property type="match status" value="2"/>
</dbReference>
<dbReference type="Pfam" id="PF14827">
    <property type="entry name" value="dCache_3"/>
    <property type="match status" value="1"/>
</dbReference>
<dbReference type="CDD" id="cd01949">
    <property type="entry name" value="GGDEF"/>
    <property type="match status" value="1"/>
</dbReference>
<keyword evidence="9" id="KW-0902">Two-component regulatory system</keyword>
<dbReference type="SUPFAM" id="SSF55785">
    <property type="entry name" value="PYP-like sensor domain (PAS domain)"/>
    <property type="match status" value="2"/>
</dbReference>
<keyword evidence="7" id="KW-0418">Kinase</keyword>
<dbReference type="Gene3D" id="3.30.450.20">
    <property type="entry name" value="PAS domain"/>
    <property type="match status" value="2"/>
</dbReference>
<feature type="domain" description="PAS" evidence="11">
    <location>
        <begin position="501"/>
        <end position="549"/>
    </location>
</feature>
<dbReference type="FunFam" id="3.30.70.270:FF:000001">
    <property type="entry name" value="Diguanylate cyclase domain protein"/>
    <property type="match status" value="1"/>
</dbReference>
<proteinExistence type="predicted"/>
<dbReference type="InterPro" id="IPR029150">
    <property type="entry name" value="dCache_3"/>
</dbReference>
<sequence length="768" mass="86259">MAVVFLGISLSERNQEKQAFKQQLQNNADIIRRSFSVAFKEQESQMLLLASFVAADPEIQELFKYGTQMVRVEGGAKGAGESSRLRQALLEEVEASWKQMQRDYNLRQLHFHLPPATSFLRVHQPGKYGDDLSDIRQIIVDSNRLQEPLSGFEIGRIYSGIRGIVPVWYTRQDGSKEHIGSLEAGTSVDSLLSNLAEFVDGDLAVLLNRTNIDGAVWSEYRTRAMEACDCYIEGQTDTKLESWLKSGAIQYPAVTDMKTSVTTLTQEQATYALVSFPLYDYQGVSKGPVGRVVTWQDITPAWQKHQQGIGQLELMLVGSYVLVQLLLLFLLLRLRTLMQGRIDQATSAAKSANAQLMSVLKDSPVVTYSLEMPANTLSYISPNCLELTGYCDRDILDTPDWWLEHTHPLDQHWLVADASPEPDSTRRLRYRLRHKSGSWLWLEDRSRLVALDDGSQVLHGALVDISAQQHAESALASSERTLRRAQTIGHVGSWEYQFADRIMTLSDEACHILGLGQSSDADYATFISRVHPEDRAQVENAWHEAVQGGDYDLEHRIVVNGEERWVRSIADFQHDDSGILLATGMVQDITRQKNREQELHKLATRDMLTGLANRRHFMQRMAQEQARTQRFGSPCGLLMIDLDHFKQVNDRFGHAAGDEALKLFARVSSAQLRNIDILGRIGGEEFALLLPGTDMDGAFILAERLRQAVEGARIEQYPDLKLTASVGVSVLTLDDSSSDAPLLRADRAVYQAKNTGRNRVVRSDQSQD</sequence>
<dbReference type="InterPro" id="IPR043128">
    <property type="entry name" value="Rev_trsase/Diguanyl_cyclase"/>
</dbReference>
<comment type="cofactor">
    <cofactor evidence="1">
        <name>Mg(2+)</name>
        <dbReference type="ChEBI" id="CHEBI:18420"/>
    </cofactor>
</comment>
<dbReference type="InterPro" id="IPR000700">
    <property type="entry name" value="PAS-assoc_C"/>
</dbReference>
<evidence type="ECO:0000256" key="6">
    <source>
        <dbReference type="ARBA" id="ARBA00022741"/>
    </source>
</evidence>
<evidence type="ECO:0000256" key="1">
    <source>
        <dbReference type="ARBA" id="ARBA00001946"/>
    </source>
</evidence>
<dbReference type="PANTHER" id="PTHR45138:SF9">
    <property type="entry name" value="DIGUANYLATE CYCLASE DGCM-RELATED"/>
    <property type="match status" value="1"/>
</dbReference>
<dbReference type="EMBL" id="FTMN01000003">
    <property type="protein sequence ID" value="SIQ24477.1"/>
    <property type="molecule type" value="Genomic_DNA"/>
</dbReference>
<comment type="catalytic activity">
    <reaction evidence="10">
        <text>2 GTP = 3',3'-c-di-GMP + 2 diphosphate</text>
        <dbReference type="Rhea" id="RHEA:24898"/>
        <dbReference type="ChEBI" id="CHEBI:33019"/>
        <dbReference type="ChEBI" id="CHEBI:37565"/>
        <dbReference type="ChEBI" id="CHEBI:58805"/>
        <dbReference type="EC" id="2.7.7.65"/>
    </reaction>
</comment>
<evidence type="ECO:0000259" key="13">
    <source>
        <dbReference type="PROSITE" id="PS50887"/>
    </source>
</evidence>
<feature type="domain" description="PAC" evidence="12">
    <location>
        <begin position="547"/>
        <end position="601"/>
    </location>
</feature>
<dbReference type="Gene3D" id="2.10.70.100">
    <property type="match status" value="1"/>
</dbReference>
<dbReference type="RefSeq" id="WP_076462326.1">
    <property type="nucleotide sequence ID" value="NZ_FTMN01000003.1"/>
</dbReference>
<dbReference type="SUPFAM" id="SSF103190">
    <property type="entry name" value="Sensory domain-like"/>
    <property type="match status" value="1"/>
</dbReference>
<dbReference type="InterPro" id="IPR001610">
    <property type="entry name" value="PAC"/>
</dbReference>
<evidence type="ECO:0000256" key="3">
    <source>
        <dbReference type="ARBA" id="ARBA00012528"/>
    </source>
</evidence>
<dbReference type="GO" id="GO:0016020">
    <property type="term" value="C:membrane"/>
    <property type="evidence" value="ECO:0007669"/>
    <property type="project" value="UniProtKB-SubCell"/>
</dbReference>
<evidence type="ECO:0000256" key="9">
    <source>
        <dbReference type="ARBA" id="ARBA00023012"/>
    </source>
</evidence>
<dbReference type="Pfam" id="PF00990">
    <property type="entry name" value="GGDEF"/>
    <property type="match status" value="1"/>
</dbReference>
<dbReference type="EC" id="2.7.7.65" evidence="3"/>
<keyword evidence="6" id="KW-0547">Nucleotide-binding</keyword>
<gene>
    <name evidence="14" type="ORF">SAMN05421647_103141</name>
</gene>
<dbReference type="InterPro" id="IPR000160">
    <property type="entry name" value="GGDEF_dom"/>
</dbReference>
<protein>
    <recommendedName>
        <fullName evidence="3">diguanylate cyclase</fullName>
        <ecNumber evidence="3">2.7.7.65</ecNumber>
    </recommendedName>
</protein>
<dbReference type="NCBIfam" id="TIGR00254">
    <property type="entry name" value="GGDEF"/>
    <property type="match status" value="1"/>
</dbReference>
<evidence type="ECO:0000256" key="10">
    <source>
        <dbReference type="ARBA" id="ARBA00034247"/>
    </source>
</evidence>
<dbReference type="GO" id="GO:0005524">
    <property type="term" value="F:ATP binding"/>
    <property type="evidence" value="ECO:0007669"/>
    <property type="project" value="UniProtKB-KW"/>
</dbReference>
<dbReference type="PROSITE" id="PS50113">
    <property type="entry name" value="PAC"/>
    <property type="match status" value="2"/>
</dbReference>
<dbReference type="InterPro" id="IPR029151">
    <property type="entry name" value="Sensor-like_sf"/>
</dbReference>
<dbReference type="Pfam" id="PF08447">
    <property type="entry name" value="PAS_3"/>
    <property type="match status" value="2"/>
</dbReference>
<feature type="domain" description="PAC" evidence="12">
    <location>
        <begin position="426"/>
        <end position="477"/>
    </location>
</feature>
<dbReference type="InterPro" id="IPR029787">
    <property type="entry name" value="Nucleotide_cyclase"/>
</dbReference>
<dbReference type="NCBIfam" id="TIGR00229">
    <property type="entry name" value="sensory_box"/>
    <property type="match status" value="1"/>
</dbReference>
<dbReference type="PROSITE" id="PS50887">
    <property type="entry name" value="GGDEF"/>
    <property type="match status" value="1"/>
</dbReference>
<dbReference type="InterPro" id="IPR013655">
    <property type="entry name" value="PAS_fold_3"/>
</dbReference>
<dbReference type="Proteomes" id="UP000186895">
    <property type="component" value="Unassembled WGS sequence"/>
</dbReference>
<evidence type="ECO:0000256" key="8">
    <source>
        <dbReference type="ARBA" id="ARBA00022840"/>
    </source>
</evidence>
<feature type="domain" description="GGDEF" evidence="13">
    <location>
        <begin position="633"/>
        <end position="765"/>
    </location>
</feature>
<keyword evidence="15" id="KW-1185">Reference proteome</keyword>
<organism evidence="14 15">
    <name type="scientific">Marinobacterium stanieri</name>
    <dbReference type="NCBI Taxonomy" id="49186"/>
    <lineage>
        <taxon>Bacteria</taxon>
        <taxon>Pseudomonadati</taxon>
        <taxon>Pseudomonadota</taxon>
        <taxon>Gammaproteobacteria</taxon>
        <taxon>Oceanospirillales</taxon>
        <taxon>Oceanospirillaceae</taxon>
        <taxon>Marinobacterium</taxon>
    </lineage>
</organism>
<dbReference type="GO" id="GO:0000160">
    <property type="term" value="P:phosphorelay signal transduction system"/>
    <property type="evidence" value="ECO:0007669"/>
    <property type="project" value="UniProtKB-KW"/>
</dbReference>
<dbReference type="eggNOG" id="COG3706">
    <property type="taxonomic scope" value="Bacteria"/>
</dbReference>
<dbReference type="CDD" id="cd00130">
    <property type="entry name" value="PAS"/>
    <property type="match status" value="2"/>
</dbReference>
<dbReference type="Gene3D" id="3.30.70.270">
    <property type="match status" value="1"/>
</dbReference>
<keyword evidence="4" id="KW-0597">Phosphoprotein</keyword>
<comment type="subcellular location">
    <subcellularLocation>
        <location evidence="2">Membrane</location>
    </subcellularLocation>
</comment>
<dbReference type="InterPro" id="IPR000014">
    <property type="entry name" value="PAS"/>
</dbReference>
<evidence type="ECO:0000256" key="4">
    <source>
        <dbReference type="ARBA" id="ARBA00022553"/>
    </source>
</evidence>
<dbReference type="eggNOG" id="COG2205">
    <property type="taxonomic scope" value="Bacteria"/>
</dbReference>
<dbReference type="SMART" id="SM00091">
    <property type="entry name" value="PAS"/>
    <property type="match status" value="2"/>
</dbReference>
<evidence type="ECO:0000313" key="15">
    <source>
        <dbReference type="Proteomes" id="UP000186895"/>
    </source>
</evidence>
<evidence type="ECO:0000256" key="5">
    <source>
        <dbReference type="ARBA" id="ARBA00022679"/>
    </source>
</evidence>
<dbReference type="STRING" id="49186.SAMN05421647_103141"/>
<evidence type="ECO:0000313" key="14">
    <source>
        <dbReference type="EMBL" id="SIQ24477.1"/>
    </source>
</evidence>
<accession>A0A1N6R6L8</accession>
<dbReference type="InterPro" id="IPR035965">
    <property type="entry name" value="PAS-like_dom_sf"/>
</dbReference>
<dbReference type="InterPro" id="IPR050469">
    <property type="entry name" value="Diguanylate_Cyclase"/>
</dbReference>
<dbReference type="GO" id="GO:0016301">
    <property type="term" value="F:kinase activity"/>
    <property type="evidence" value="ECO:0007669"/>
    <property type="project" value="UniProtKB-KW"/>
</dbReference>
<evidence type="ECO:0000256" key="2">
    <source>
        <dbReference type="ARBA" id="ARBA00004370"/>
    </source>
</evidence>
<evidence type="ECO:0000259" key="11">
    <source>
        <dbReference type="PROSITE" id="PS50112"/>
    </source>
</evidence>
<keyword evidence="5" id="KW-0808">Transferase</keyword>
<reference evidence="14 15" key="1">
    <citation type="submission" date="2017-01" db="EMBL/GenBank/DDBJ databases">
        <authorList>
            <person name="Mah S.A."/>
            <person name="Swanson W.J."/>
            <person name="Moy G.W."/>
            <person name="Vacquier V.D."/>
        </authorList>
    </citation>
    <scope>NUCLEOTIDE SEQUENCE [LARGE SCALE GENOMIC DNA]</scope>
    <source>
        <strain evidence="14 15">DSM 7027</strain>
    </source>
</reference>
<dbReference type="PROSITE" id="PS50112">
    <property type="entry name" value="PAS"/>
    <property type="match status" value="1"/>
</dbReference>
<dbReference type="PANTHER" id="PTHR45138">
    <property type="entry name" value="REGULATORY COMPONENTS OF SENSORY TRANSDUCTION SYSTEM"/>
    <property type="match status" value="1"/>
</dbReference>
<keyword evidence="8" id="KW-0067">ATP-binding</keyword>
<name>A0A1N6R6L8_9GAMM</name>
<dbReference type="GO" id="GO:0052621">
    <property type="term" value="F:diguanylate cyclase activity"/>
    <property type="evidence" value="ECO:0007669"/>
    <property type="project" value="UniProtKB-EC"/>
</dbReference>
<evidence type="ECO:0000259" key="12">
    <source>
        <dbReference type="PROSITE" id="PS50113"/>
    </source>
</evidence>
<dbReference type="AlphaFoldDB" id="A0A1N6R6L8"/>
<evidence type="ECO:0000256" key="7">
    <source>
        <dbReference type="ARBA" id="ARBA00022777"/>
    </source>
</evidence>